<sequence length="107" mass="11680">MATTTAHARFPCSIALRIPLPDPRLASTALEALSVDPELSPLVQRSLSLDSAQTLLCVDFNAATNRMLRVAVNSFLDSIKLVLDVMEQLDVDVLAQPHDAAPQSWRQ</sequence>
<protein>
    <recommendedName>
        <fullName evidence="4">Transcription factor Pcc1</fullName>
    </recommendedName>
</protein>
<proteinExistence type="inferred from homology"/>
<evidence type="ECO:0000313" key="2">
    <source>
        <dbReference type="EMBL" id="KAF4512551.1"/>
    </source>
</evidence>
<gene>
    <name evidence="2" type="ORF">G6O67_001672</name>
</gene>
<evidence type="ECO:0000313" key="3">
    <source>
        <dbReference type="Proteomes" id="UP000557566"/>
    </source>
</evidence>
<dbReference type="InterPro" id="IPR015419">
    <property type="entry name" value="CTAG/Pcc1"/>
</dbReference>
<organism evidence="2 3">
    <name type="scientific">Ophiocordyceps sinensis</name>
    <dbReference type="NCBI Taxonomy" id="72228"/>
    <lineage>
        <taxon>Eukaryota</taxon>
        <taxon>Fungi</taxon>
        <taxon>Dikarya</taxon>
        <taxon>Ascomycota</taxon>
        <taxon>Pezizomycotina</taxon>
        <taxon>Sordariomycetes</taxon>
        <taxon>Hypocreomycetidae</taxon>
        <taxon>Hypocreales</taxon>
        <taxon>Ophiocordycipitaceae</taxon>
        <taxon>Ophiocordyceps</taxon>
    </lineage>
</organism>
<dbReference type="EMBL" id="JAAVMX010000002">
    <property type="protein sequence ID" value="KAF4512551.1"/>
    <property type="molecule type" value="Genomic_DNA"/>
</dbReference>
<name>A0A8H4PY58_9HYPO</name>
<dbReference type="Proteomes" id="UP000557566">
    <property type="component" value="Unassembled WGS sequence"/>
</dbReference>
<accession>A0A8H4PY58</accession>
<dbReference type="PANTHER" id="PTHR31283:SF5">
    <property type="entry name" value="EKC_KEOPS COMPLEX SUBUNIT LAGE3"/>
    <property type="match status" value="1"/>
</dbReference>
<dbReference type="AlphaFoldDB" id="A0A8H4PY58"/>
<reference evidence="2 3" key="1">
    <citation type="journal article" date="2020" name="Genome Biol. Evol.">
        <title>A new high-quality draft genome assembly of the Chinese cordyceps Ophiocordyceps sinensis.</title>
        <authorList>
            <person name="Shu R."/>
            <person name="Zhang J."/>
            <person name="Meng Q."/>
            <person name="Zhang H."/>
            <person name="Zhou G."/>
            <person name="Li M."/>
            <person name="Wu P."/>
            <person name="Zhao Y."/>
            <person name="Chen C."/>
            <person name="Qin Q."/>
        </authorList>
    </citation>
    <scope>NUCLEOTIDE SEQUENCE [LARGE SCALE GENOMIC DNA]</scope>
    <source>
        <strain evidence="2 3">IOZ07</strain>
    </source>
</reference>
<dbReference type="GO" id="GO:0070525">
    <property type="term" value="P:tRNA threonylcarbamoyladenosine metabolic process"/>
    <property type="evidence" value="ECO:0007669"/>
    <property type="project" value="TreeGrafter"/>
</dbReference>
<dbReference type="Gene3D" id="3.30.310.50">
    <property type="entry name" value="Alpha-D-phosphohexomutase, C-terminal domain"/>
    <property type="match status" value="1"/>
</dbReference>
<dbReference type="GO" id="GO:0000408">
    <property type="term" value="C:EKC/KEOPS complex"/>
    <property type="evidence" value="ECO:0007669"/>
    <property type="project" value="TreeGrafter"/>
</dbReference>
<comment type="caution">
    <text evidence="2">The sequence shown here is derived from an EMBL/GenBank/DDBJ whole genome shotgun (WGS) entry which is preliminary data.</text>
</comment>
<keyword evidence="3" id="KW-1185">Reference proteome</keyword>
<dbReference type="OrthoDB" id="10025739at2759"/>
<dbReference type="Pfam" id="PF09341">
    <property type="entry name" value="Pcc1"/>
    <property type="match status" value="1"/>
</dbReference>
<evidence type="ECO:0008006" key="4">
    <source>
        <dbReference type="Google" id="ProtNLM"/>
    </source>
</evidence>
<evidence type="ECO:0000256" key="1">
    <source>
        <dbReference type="ARBA" id="ARBA00007073"/>
    </source>
</evidence>
<dbReference type="PANTHER" id="PTHR31283">
    <property type="entry name" value="EKC/KEOPS COMPLEX SUBUNIT PCC1 FAMILY MEMBER"/>
    <property type="match status" value="1"/>
</dbReference>
<comment type="similarity">
    <text evidence="1">Belongs to the CTAG/PCC1 family.</text>
</comment>